<evidence type="ECO:0000256" key="4">
    <source>
        <dbReference type="ARBA" id="ARBA00023159"/>
    </source>
</evidence>
<keyword evidence="2" id="KW-0805">Transcription regulation</keyword>
<feature type="domain" description="HTH lysR-type" evidence="7">
    <location>
        <begin position="43"/>
        <end position="100"/>
    </location>
</feature>
<feature type="compositionally biased region" description="Basic residues" evidence="6">
    <location>
        <begin position="360"/>
        <end position="370"/>
    </location>
</feature>
<evidence type="ECO:0000256" key="1">
    <source>
        <dbReference type="ARBA" id="ARBA00009437"/>
    </source>
</evidence>
<evidence type="ECO:0000256" key="3">
    <source>
        <dbReference type="ARBA" id="ARBA00023125"/>
    </source>
</evidence>
<protein>
    <recommendedName>
        <fullName evidence="7">HTH lysR-type domain-containing protein</fullName>
    </recommendedName>
</protein>
<dbReference type="PRINTS" id="PR00039">
    <property type="entry name" value="HTHLYSR"/>
</dbReference>
<dbReference type="Proteomes" id="UP001162891">
    <property type="component" value="Chromosome"/>
</dbReference>
<dbReference type="SUPFAM" id="SSF46785">
    <property type="entry name" value="Winged helix' DNA-binding domain"/>
    <property type="match status" value="1"/>
</dbReference>
<dbReference type="EMBL" id="AP025591">
    <property type="protein sequence ID" value="BDG05180.1"/>
    <property type="molecule type" value="Genomic_DNA"/>
</dbReference>
<gene>
    <name evidence="8" type="ORF">AMOR_41760</name>
</gene>
<evidence type="ECO:0000259" key="7">
    <source>
        <dbReference type="PROSITE" id="PS50931"/>
    </source>
</evidence>
<keyword evidence="4" id="KW-0010">Activator</keyword>
<dbReference type="Pfam" id="PF03466">
    <property type="entry name" value="LysR_substrate"/>
    <property type="match status" value="1"/>
</dbReference>
<dbReference type="CDD" id="cd08411">
    <property type="entry name" value="PBP2_OxyR"/>
    <property type="match status" value="1"/>
</dbReference>
<dbReference type="PROSITE" id="PS50931">
    <property type="entry name" value="HTH_LYSR"/>
    <property type="match status" value="1"/>
</dbReference>
<evidence type="ECO:0000256" key="6">
    <source>
        <dbReference type="SAM" id="MobiDB-lite"/>
    </source>
</evidence>
<keyword evidence="5" id="KW-0804">Transcription</keyword>
<sequence length="370" mass="39350">MLAAGEGCQDNVPQITIALPYQPGRGGALRDRALPVNRAPHPVTLRQLQYLAAIADLRSFRRAAEACHVSQPSLSAQVAEAERALGVRLFERDRRGVLVTRAGEALLDRIRRVLVEADDLVEAARRHADPRAGTLRLGILPTIGPYLLPAAVPALRAALPRLAVRWDEDRTAALVRKVEAGELDGAVLAAEADLDGLETAVLGEDPFLVAVPPDHPLARGEAPVRSAELRGTDVLLLDDGHCLRAQALDVCAAARARELDFRATSLSTLVQMVAGGAGLTLLPALAAGTEAPRSGLVLRPFAPPAPARTLVLAWRRRSAAEPTLREVAEVVARAAREVVGARAHPETGARSRPGSAGPRATRRRAATRRP</sequence>
<feature type="region of interest" description="Disordered" evidence="6">
    <location>
        <begin position="338"/>
        <end position="370"/>
    </location>
</feature>
<keyword evidence="3" id="KW-0238">DNA-binding</keyword>
<comment type="similarity">
    <text evidence="1">Belongs to the LysR transcriptional regulatory family.</text>
</comment>
<reference evidence="9" key="1">
    <citation type="journal article" date="2022" name="Int. J. Syst. Evol. Microbiol.">
        <title>Anaeromyxobacter oryzae sp. nov., Anaeromyxobacter diazotrophicus sp. nov. and Anaeromyxobacter paludicola sp. nov., isolated from paddy soils.</title>
        <authorList>
            <person name="Itoh H."/>
            <person name="Xu Z."/>
            <person name="Mise K."/>
            <person name="Masuda Y."/>
            <person name="Ushijima N."/>
            <person name="Hayakawa C."/>
            <person name="Shiratori Y."/>
            <person name="Senoo K."/>
        </authorList>
    </citation>
    <scope>NUCLEOTIDE SEQUENCE [LARGE SCALE GENOMIC DNA]</scope>
    <source>
        <strain evidence="9">Red232</strain>
    </source>
</reference>
<dbReference type="PANTHER" id="PTHR30346:SF26">
    <property type="entry name" value="HYDROGEN PEROXIDE-INDUCIBLE GENES ACTIVATOR"/>
    <property type="match status" value="1"/>
</dbReference>
<proteinExistence type="inferred from homology"/>
<accession>A0ABM7X064</accession>
<dbReference type="Pfam" id="PF00126">
    <property type="entry name" value="HTH_1"/>
    <property type="match status" value="1"/>
</dbReference>
<evidence type="ECO:0000313" key="9">
    <source>
        <dbReference type="Proteomes" id="UP001162891"/>
    </source>
</evidence>
<dbReference type="InterPro" id="IPR000847">
    <property type="entry name" value="LysR_HTH_N"/>
</dbReference>
<evidence type="ECO:0000256" key="5">
    <source>
        <dbReference type="ARBA" id="ARBA00023163"/>
    </source>
</evidence>
<dbReference type="InterPro" id="IPR036388">
    <property type="entry name" value="WH-like_DNA-bd_sf"/>
</dbReference>
<dbReference type="InterPro" id="IPR005119">
    <property type="entry name" value="LysR_subst-bd"/>
</dbReference>
<keyword evidence="9" id="KW-1185">Reference proteome</keyword>
<evidence type="ECO:0000256" key="2">
    <source>
        <dbReference type="ARBA" id="ARBA00023015"/>
    </source>
</evidence>
<dbReference type="Gene3D" id="3.40.190.10">
    <property type="entry name" value="Periplasmic binding protein-like II"/>
    <property type="match status" value="2"/>
</dbReference>
<dbReference type="PANTHER" id="PTHR30346">
    <property type="entry name" value="TRANSCRIPTIONAL DUAL REGULATOR HCAR-RELATED"/>
    <property type="match status" value="1"/>
</dbReference>
<dbReference type="SUPFAM" id="SSF53850">
    <property type="entry name" value="Periplasmic binding protein-like II"/>
    <property type="match status" value="1"/>
</dbReference>
<evidence type="ECO:0000313" key="8">
    <source>
        <dbReference type="EMBL" id="BDG05180.1"/>
    </source>
</evidence>
<dbReference type="Gene3D" id="1.10.10.10">
    <property type="entry name" value="Winged helix-like DNA-binding domain superfamily/Winged helix DNA-binding domain"/>
    <property type="match status" value="1"/>
</dbReference>
<name>A0ABM7X064_9BACT</name>
<organism evidence="8 9">
    <name type="scientific">Anaeromyxobacter oryzae</name>
    <dbReference type="NCBI Taxonomy" id="2918170"/>
    <lineage>
        <taxon>Bacteria</taxon>
        <taxon>Pseudomonadati</taxon>
        <taxon>Myxococcota</taxon>
        <taxon>Myxococcia</taxon>
        <taxon>Myxococcales</taxon>
        <taxon>Cystobacterineae</taxon>
        <taxon>Anaeromyxobacteraceae</taxon>
        <taxon>Anaeromyxobacter</taxon>
    </lineage>
</organism>
<dbReference type="InterPro" id="IPR036390">
    <property type="entry name" value="WH_DNA-bd_sf"/>
</dbReference>